<keyword evidence="5 7" id="KW-1133">Transmembrane helix</keyword>
<evidence type="ECO:0000313" key="10">
    <source>
        <dbReference type="EMBL" id="PEQ25438.1"/>
    </source>
</evidence>
<dbReference type="PANTHER" id="PTHR43744:SF12">
    <property type="entry name" value="ABC TRANSPORTER PERMEASE PROTEIN MG189-RELATED"/>
    <property type="match status" value="1"/>
</dbReference>
<comment type="caution">
    <text evidence="9">The sequence shown here is derived from an EMBL/GenBank/DDBJ whole genome shotgun (WGS) entry which is preliminary data.</text>
</comment>
<comment type="similarity">
    <text evidence="7">Belongs to the binding-protein-dependent transport system permease family.</text>
</comment>
<sequence>MKGRGGILMRKKKFSPVRIIFYLVLILFLIYQLYPIIWMIITSLKSPADVQRSSPFSFPDPIFTENYINAIKKADLLLYFRNSAVVTIITMVLVILFSSTAGFALEKLRFKAHGAVLSYFLTGITIPIHITLIPLFIIYKSVGMLDTWFSLILPQIGFCLPLSIYLFTAFYRYIPNSMLEAAIIDGASVPRSFFSIYFPLSKNTIMTVATVNFISVWNEFVFANTFTLSTSMRTIPVGLKDFVGEYGKVDWGCTFAAIALTLLPLLILYFVFNKSIISGMTAGAIKE</sequence>
<name>A7VTG0_9FIRM</name>
<dbReference type="Gene3D" id="1.10.3720.10">
    <property type="entry name" value="MetI-like"/>
    <property type="match status" value="1"/>
</dbReference>
<evidence type="ECO:0000259" key="8">
    <source>
        <dbReference type="PROSITE" id="PS50928"/>
    </source>
</evidence>
<feature type="transmembrane region" description="Helical" evidence="7">
    <location>
        <begin position="249"/>
        <end position="272"/>
    </location>
</feature>
<feature type="transmembrane region" description="Helical" evidence="7">
    <location>
        <begin position="20"/>
        <end position="41"/>
    </location>
</feature>
<keyword evidence="3" id="KW-1003">Cell membrane</keyword>
<dbReference type="GO" id="GO:0055085">
    <property type="term" value="P:transmembrane transport"/>
    <property type="evidence" value="ECO:0007669"/>
    <property type="project" value="InterPro"/>
</dbReference>
<reference evidence="9 11" key="2">
    <citation type="submission" date="2007-08" db="EMBL/GenBank/DDBJ databases">
        <authorList>
            <person name="Fulton L."/>
            <person name="Clifton S."/>
            <person name="Fulton B."/>
            <person name="Xu J."/>
            <person name="Minx P."/>
            <person name="Pepin K.H."/>
            <person name="Johnson M."/>
            <person name="Thiruvilangam P."/>
            <person name="Bhonagiri V."/>
            <person name="Nash W.E."/>
            <person name="Wang C."/>
            <person name="Mardis E.R."/>
            <person name="Wilson R.K."/>
        </authorList>
    </citation>
    <scope>NUCLEOTIDE SEQUENCE [LARGE SCALE GENOMIC DNA]</scope>
    <source>
        <strain evidence="9 11">DSM 753</strain>
    </source>
</reference>
<evidence type="ECO:0000256" key="3">
    <source>
        <dbReference type="ARBA" id="ARBA00022475"/>
    </source>
</evidence>
<keyword evidence="4 7" id="KW-0812">Transmembrane</keyword>
<proteinExistence type="inferred from homology"/>
<evidence type="ECO:0000256" key="7">
    <source>
        <dbReference type="RuleBase" id="RU363032"/>
    </source>
</evidence>
<dbReference type="AlphaFoldDB" id="A7VTG0"/>
<dbReference type="OrthoDB" id="42677at2"/>
<dbReference type="Proteomes" id="UP000220611">
    <property type="component" value="Unassembled WGS sequence"/>
</dbReference>
<reference evidence="10 12" key="3">
    <citation type="submission" date="2017-07" db="EMBL/GenBank/DDBJ databases">
        <title>Prevalence of linear plasmids in Cutibacterium (Propionibacterium) acnes isolates obtained from prostatic tissue.</title>
        <authorList>
            <person name="Davidsson S."/>
            <person name="Carlsson J."/>
            <person name="Molling P."/>
            <person name="Andren O."/>
            <person name="Andersson S.-O."/>
            <person name="Brzuszkiewicz E."/>
            <person name="Poehlein A."/>
            <person name="Al-Zeer M."/>
            <person name="Brinkmann V."/>
            <person name="Scavenius C."/>
            <person name="Nazipi S."/>
            <person name="Soderquist B."/>
            <person name="Bruggemann H."/>
        </authorList>
    </citation>
    <scope>NUCLEOTIDE SEQUENCE [LARGE SCALE GENOMIC DNA]</scope>
    <source>
        <strain evidence="10 12">DSM 753</strain>
    </source>
</reference>
<feature type="transmembrane region" description="Helical" evidence="7">
    <location>
        <begin position="84"/>
        <end position="105"/>
    </location>
</feature>
<evidence type="ECO:0000256" key="4">
    <source>
        <dbReference type="ARBA" id="ARBA00022692"/>
    </source>
</evidence>
<comment type="subcellular location">
    <subcellularLocation>
        <location evidence="1 7">Cell membrane</location>
        <topology evidence="1 7">Multi-pass membrane protein</topology>
    </subcellularLocation>
</comment>
<evidence type="ECO:0000313" key="11">
    <source>
        <dbReference type="Proteomes" id="UP000003490"/>
    </source>
</evidence>
<dbReference type="InterPro" id="IPR000515">
    <property type="entry name" value="MetI-like"/>
</dbReference>
<dbReference type="Pfam" id="PF00528">
    <property type="entry name" value="BPD_transp_1"/>
    <property type="match status" value="1"/>
</dbReference>
<reference evidence="9 11" key="1">
    <citation type="submission" date="2007-08" db="EMBL/GenBank/DDBJ databases">
        <title>Draft genome sequence of Clostridium leptum (DSM 753).</title>
        <authorList>
            <person name="Sudarsanam P."/>
            <person name="Ley R."/>
            <person name="Guruge J."/>
            <person name="Turnbaugh P.J."/>
            <person name="Mahowald M."/>
            <person name="Liep D."/>
            <person name="Gordon J."/>
        </authorList>
    </citation>
    <scope>NUCLEOTIDE SEQUENCE [LARGE SCALE GENOMIC DNA]</scope>
    <source>
        <strain evidence="9 11">DSM 753</strain>
    </source>
</reference>
<dbReference type="PROSITE" id="PS50928">
    <property type="entry name" value="ABC_TM1"/>
    <property type="match status" value="1"/>
</dbReference>
<keyword evidence="6 7" id="KW-0472">Membrane</keyword>
<dbReference type="HOGENOM" id="CLU_016047_1_2_9"/>
<accession>A7VTG0</accession>
<dbReference type="EMBL" id="NOXF01000001">
    <property type="protein sequence ID" value="PEQ25438.1"/>
    <property type="molecule type" value="Genomic_DNA"/>
</dbReference>
<dbReference type="PANTHER" id="PTHR43744">
    <property type="entry name" value="ABC TRANSPORTER PERMEASE PROTEIN MG189-RELATED-RELATED"/>
    <property type="match status" value="1"/>
</dbReference>
<feature type="transmembrane region" description="Helical" evidence="7">
    <location>
        <begin position="117"/>
        <end position="139"/>
    </location>
</feature>
<evidence type="ECO:0000256" key="6">
    <source>
        <dbReference type="ARBA" id="ARBA00023136"/>
    </source>
</evidence>
<feature type="transmembrane region" description="Helical" evidence="7">
    <location>
        <begin position="151"/>
        <end position="174"/>
    </location>
</feature>
<protein>
    <submittedName>
        <fullName evidence="9">ABC transporter, permease protein</fullName>
    </submittedName>
    <submittedName>
        <fullName evidence="10">Carbohydrate ABC transporter permease</fullName>
    </submittedName>
</protein>
<dbReference type="InterPro" id="IPR035906">
    <property type="entry name" value="MetI-like_sf"/>
</dbReference>
<dbReference type="Proteomes" id="UP000003490">
    <property type="component" value="Unassembled WGS sequence"/>
</dbReference>
<dbReference type="GO" id="GO:0005886">
    <property type="term" value="C:plasma membrane"/>
    <property type="evidence" value="ECO:0007669"/>
    <property type="project" value="UniProtKB-SubCell"/>
</dbReference>
<dbReference type="eggNOG" id="COG0395">
    <property type="taxonomic scope" value="Bacteria"/>
</dbReference>
<feature type="transmembrane region" description="Helical" evidence="7">
    <location>
        <begin position="194"/>
        <end position="217"/>
    </location>
</feature>
<dbReference type="EMBL" id="ABCB02000018">
    <property type="protein sequence ID" value="EDO61456.1"/>
    <property type="molecule type" value="Genomic_DNA"/>
</dbReference>
<evidence type="ECO:0000256" key="5">
    <source>
        <dbReference type="ARBA" id="ARBA00022989"/>
    </source>
</evidence>
<dbReference type="SUPFAM" id="SSF161098">
    <property type="entry name" value="MetI-like"/>
    <property type="match status" value="1"/>
</dbReference>
<dbReference type="CDD" id="cd06261">
    <property type="entry name" value="TM_PBP2"/>
    <property type="match status" value="1"/>
</dbReference>
<feature type="domain" description="ABC transmembrane type-1" evidence="8">
    <location>
        <begin position="80"/>
        <end position="272"/>
    </location>
</feature>
<keyword evidence="2 7" id="KW-0813">Transport</keyword>
<evidence type="ECO:0000313" key="12">
    <source>
        <dbReference type="Proteomes" id="UP000220611"/>
    </source>
</evidence>
<evidence type="ECO:0000313" key="9">
    <source>
        <dbReference type="EMBL" id="EDO61456.1"/>
    </source>
</evidence>
<evidence type="ECO:0000256" key="2">
    <source>
        <dbReference type="ARBA" id="ARBA00022448"/>
    </source>
</evidence>
<organism evidence="9 11">
    <name type="scientific">[Clostridium] leptum DSM 753</name>
    <dbReference type="NCBI Taxonomy" id="428125"/>
    <lineage>
        <taxon>Bacteria</taxon>
        <taxon>Bacillati</taxon>
        <taxon>Bacillota</taxon>
        <taxon>Clostridia</taxon>
        <taxon>Eubacteriales</taxon>
        <taxon>Oscillospiraceae</taxon>
        <taxon>Oscillospiraceae incertae sedis</taxon>
    </lineage>
</organism>
<gene>
    <name evidence="10" type="ORF">CH238_00065</name>
    <name evidence="9" type="ORF">CLOLEP_01852</name>
</gene>
<keyword evidence="12" id="KW-1185">Reference proteome</keyword>
<evidence type="ECO:0000256" key="1">
    <source>
        <dbReference type="ARBA" id="ARBA00004651"/>
    </source>
</evidence>